<evidence type="ECO:0008006" key="3">
    <source>
        <dbReference type="Google" id="ProtNLM"/>
    </source>
</evidence>
<dbReference type="Proteomes" id="UP000700732">
    <property type="component" value="Unassembled WGS sequence"/>
</dbReference>
<proteinExistence type="predicted"/>
<organism evidence="1 2">
    <name type="scientific">Spirosoma utsteinense</name>
    <dbReference type="NCBI Taxonomy" id="2585773"/>
    <lineage>
        <taxon>Bacteria</taxon>
        <taxon>Pseudomonadati</taxon>
        <taxon>Bacteroidota</taxon>
        <taxon>Cytophagia</taxon>
        <taxon>Cytophagales</taxon>
        <taxon>Cytophagaceae</taxon>
        <taxon>Spirosoma</taxon>
    </lineage>
</organism>
<name>A0ABR6WAK3_9BACT</name>
<dbReference type="EMBL" id="VFIA01000028">
    <property type="protein sequence ID" value="MBC3793532.1"/>
    <property type="molecule type" value="Genomic_DNA"/>
</dbReference>
<comment type="caution">
    <text evidence="1">The sequence shown here is derived from an EMBL/GenBank/DDBJ whole genome shotgun (WGS) entry which is preliminary data.</text>
</comment>
<reference evidence="1 2" key="1">
    <citation type="submission" date="2019-06" db="EMBL/GenBank/DDBJ databases">
        <title>Spirosoma utsteinense sp. nov. isolated from Antarctic ice-free soils.</title>
        <authorList>
            <person name="Tahon G."/>
        </authorList>
    </citation>
    <scope>NUCLEOTIDE SEQUENCE [LARGE SCALE GENOMIC DNA]</scope>
    <source>
        <strain evidence="1 2">LMG 31447</strain>
    </source>
</reference>
<accession>A0ABR6WAK3</accession>
<evidence type="ECO:0000313" key="1">
    <source>
        <dbReference type="EMBL" id="MBC3793532.1"/>
    </source>
</evidence>
<evidence type="ECO:0000313" key="2">
    <source>
        <dbReference type="Proteomes" id="UP000700732"/>
    </source>
</evidence>
<protein>
    <recommendedName>
        <fullName evidence="3">HTH hxlR-type domain-containing protein</fullName>
    </recommendedName>
</protein>
<sequence>MIEKSKVNGNKSGLNTLCILLSTVRKIPFLMSQLARERIIYELTGQQKD</sequence>
<gene>
    <name evidence="1" type="ORF">FH603_4051</name>
</gene>
<keyword evidence="2" id="KW-1185">Reference proteome</keyword>